<accession>A0A0A1XAN7</accession>
<dbReference type="Pfam" id="PF03644">
    <property type="entry name" value="Glyco_hydro_85"/>
    <property type="match status" value="1"/>
</dbReference>
<dbReference type="Gene3D" id="3.20.20.80">
    <property type="entry name" value="Glycosidases"/>
    <property type="match status" value="1"/>
</dbReference>
<name>A0A0A1XAN7_ZEUCU</name>
<dbReference type="Gene3D" id="2.60.120.260">
    <property type="entry name" value="Galactose-binding domain-like"/>
    <property type="match status" value="1"/>
</dbReference>
<dbReference type="AlphaFoldDB" id="A0A0A1XAN7"/>
<dbReference type="OrthoDB" id="284473at2759"/>
<dbReference type="InterPro" id="IPR005201">
    <property type="entry name" value="TIM_ENGase"/>
</dbReference>
<dbReference type="PANTHER" id="PTHR13246:SF1">
    <property type="entry name" value="CYTOSOLIC ENDO-BETA-N-ACETYLGLUCOSAMINIDASE"/>
    <property type="match status" value="1"/>
</dbReference>
<evidence type="ECO:0000259" key="2">
    <source>
        <dbReference type="Pfam" id="PF03644"/>
    </source>
</evidence>
<feature type="domain" description="Cytosolic endo-beta-N-acetylglucosaminidase TIM barrel" evidence="2">
    <location>
        <begin position="90"/>
        <end position="380"/>
    </location>
</feature>
<evidence type="ECO:0000256" key="1">
    <source>
        <dbReference type="ARBA" id="ARBA00022729"/>
    </source>
</evidence>
<evidence type="ECO:0000313" key="3">
    <source>
        <dbReference type="EMBL" id="JAD07991.1"/>
    </source>
</evidence>
<dbReference type="GeneID" id="105212124"/>
<dbReference type="CDD" id="cd06547">
    <property type="entry name" value="GH85_ENGase"/>
    <property type="match status" value="1"/>
</dbReference>
<dbReference type="InterPro" id="IPR032979">
    <property type="entry name" value="ENGase"/>
</dbReference>
<organism evidence="3">
    <name type="scientific">Zeugodacus cucurbitae</name>
    <name type="common">Melon fruit fly</name>
    <name type="synonym">Bactrocera cucurbitae</name>
    <dbReference type="NCBI Taxonomy" id="28588"/>
    <lineage>
        <taxon>Eukaryota</taxon>
        <taxon>Metazoa</taxon>
        <taxon>Ecdysozoa</taxon>
        <taxon>Arthropoda</taxon>
        <taxon>Hexapoda</taxon>
        <taxon>Insecta</taxon>
        <taxon>Pterygota</taxon>
        <taxon>Neoptera</taxon>
        <taxon>Endopterygota</taxon>
        <taxon>Diptera</taxon>
        <taxon>Brachycera</taxon>
        <taxon>Muscomorpha</taxon>
        <taxon>Tephritoidea</taxon>
        <taxon>Tephritidae</taxon>
        <taxon>Zeugodacus</taxon>
        <taxon>Zeugodacus</taxon>
    </lineage>
</organism>
<dbReference type="PANTHER" id="PTHR13246">
    <property type="entry name" value="ENDO BETA N-ACETYLGLUCOSAMINIDASE"/>
    <property type="match status" value="1"/>
</dbReference>
<gene>
    <name evidence="3" type="primary">ENGASE</name>
    <name evidence="3" type="ORF">g.13938</name>
</gene>
<dbReference type="EMBL" id="GBXI01006301">
    <property type="protein sequence ID" value="JAD07991.1"/>
    <property type="molecule type" value="Transcribed_RNA"/>
</dbReference>
<reference evidence="3" key="2">
    <citation type="journal article" date="2015" name="Gigascience">
        <title>Reconstructing a comprehensive transcriptome assembly of a white-pupal translocated strain of the pest fruit fly Bactrocera cucurbitae.</title>
        <authorList>
            <person name="Sim S.B."/>
            <person name="Calla B."/>
            <person name="Hall B."/>
            <person name="DeRego T."/>
            <person name="Geib S.M."/>
        </authorList>
    </citation>
    <scope>NUCLEOTIDE SEQUENCE</scope>
</reference>
<dbReference type="GO" id="GO:0005829">
    <property type="term" value="C:cytosol"/>
    <property type="evidence" value="ECO:0007669"/>
    <property type="project" value="UniProtKB-SubCell"/>
</dbReference>
<reference evidence="3" key="1">
    <citation type="submission" date="2014-11" db="EMBL/GenBank/DDBJ databases">
        <authorList>
            <person name="Geib S."/>
        </authorList>
    </citation>
    <scope>NUCLEOTIDE SEQUENCE</scope>
</reference>
<dbReference type="CTD" id="64772"/>
<proteinExistence type="predicted"/>
<sequence length="609" mass="70454">MQADEMKMCNGSEECCNQLEAEAIHSNEQLLAFELRSKDIKWHNYVTPLAARSSPIYLQRQFQLMSNYREPIGNHNRREVLVCHDMMGNYLEDRHYHSSKKYDDYRFYHWSGIDYFCYFSHNYITIPPCGWLNAAHKHGVRVLGTFITESGHSSLLSDVLQSKDMVDKIVDAMVKLCKHYCFEGWLINVECKVKLENMENLYYLVERLRSTVESEVEHGVVFWYDSIIDTGELRWQNEINAKNVRFFRGAHGMLINYTWNDKSLEMTTEICERSQSQCQRAFFGIDVFGRGQIAKFQCKQTLARIVSQRFSTGFFAPAWTYETLQMFGYNIKQPLGDDSVNDAFLRRNEKFWCSLWEHLATHPYNALPFYSDFCLGSGKNTYVNGRAKSSVSGTGGGDGEQFFNLSRCSLQPSVPLYLLAERYYNDGFNGGSCLRILQYNNSFRVFVTDFKLQGGGLVFAYAYKLQPKDGEFDCILRFCTRNNARDCYLFMGDYYDTTNLQKGRCYVSPIKPKYNHLLNSSQLDTPKIPKENALAENAANGWRVRYYVVAFDGAIQVKDIGVLYRRSQEATDTAYLGAVYLNEYDVNTLDFPQDSNIALIQIYGEDLLN</sequence>
<dbReference type="SUPFAM" id="SSF51445">
    <property type="entry name" value="(Trans)glycosidases"/>
    <property type="match status" value="1"/>
</dbReference>
<protein>
    <submittedName>
        <fullName evidence="3">Cytosolic endo-beta-N-acetylglucosaminidase</fullName>
    </submittedName>
</protein>
<dbReference type="GO" id="GO:0033925">
    <property type="term" value="F:mannosyl-glycoprotein endo-beta-N-acetylglucosaminidase activity"/>
    <property type="evidence" value="ECO:0007669"/>
    <property type="project" value="UniProtKB-EC"/>
</dbReference>
<dbReference type="InterPro" id="IPR017853">
    <property type="entry name" value="GH"/>
</dbReference>
<keyword evidence="1" id="KW-0732">Signal</keyword>